<proteinExistence type="predicted"/>
<protein>
    <submittedName>
        <fullName evidence="2">Rhodanese-like domain-containing protein</fullName>
    </submittedName>
</protein>
<dbReference type="PANTHER" id="PTHR43031">
    <property type="entry name" value="FAD-DEPENDENT OXIDOREDUCTASE"/>
    <property type="match status" value="1"/>
</dbReference>
<feature type="domain" description="Rhodanese" evidence="1">
    <location>
        <begin position="41"/>
        <end position="129"/>
    </location>
</feature>
<dbReference type="CDD" id="cd00158">
    <property type="entry name" value="RHOD"/>
    <property type="match status" value="1"/>
</dbReference>
<dbReference type="SUPFAM" id="SSF52821">
    <property type="entry name" value="Rhodanese/Cell cycle control phosphatase"/>
    <property type="match status" value="1"/>
</dbReference>
<sequence length="129" mass="14744">MWFDVVTIVITLLFVGFVFKKILPARGVEQITVDELRPFLKDENIQLIDVRPAAKYHEFHVYGFKNIPLKEIRKAAKTLDKDKKTILICQTGALGNEASKRLKNRGFTHLANVRGGLSTWDPAHIDRTK</sequence>
<dbReference type="InterPro" id="IPR050229">
    <property type="entry name" value="GlpE_sulfurtransferase"/>
</dbReference>
<dbReference type="PANTHER" id="PTHR43031:SF17">
    <property type="entry name" value="SULFURTRANSFERASE YTWF-RELATED"/>
    <property type="match status" value="1"/>
</dbReference>
<evidence type="ECO:0000259" key="1">
    <source>
        <dbReference type="PROSITE" id="PS50206"/>
    </source>
</evidence>
<name>A0A9D1TJL7_9BACI</name>
<dbReference type="SMART" id="SM00450">
    <property type="entry name" value="RHOD"/>
    <property type="match status" value="1"/>
</dbReference>
<comment type="caution">
    <text evidence="2">The sequence shown here is derived from an EMBL/GenBank/DDBJ whole genome shotgun (WGS) entry which is preliminary data.</text>
</comment>
<reference evidence="2" key="2">
    <citation type="submission" date="2021-04" db="EMBL/GenBank/DDBJ databases">
        <authorList>
            <person name="Gilroy R."/>
        </authorList>
    </citation>
    <scope>NUCLEOTIDE SEQUENCE</scope>
    <source>
        <strain evidence="2">CHK169-2315</strain>
    </source>
</reference>
<reference evidence="2" key="1">
    <citation type="journal article" date="2021" name="PeerJ">
        <title>Extensive microbial diversity within the chicken gut microbiome revealed by metagenomics and culture.</title>
        <authorList>
            <person name="Gilroy R."/>
            <person name="Ravi A."/>
            <person name="Getino M."/>
            <person name="Pursley I."/>
            <person name="Horton D.L."/>
            <person name="Alikhan N.F."/>
            <person name="Baker D."/>
            <person name="Gharbi K."/>
            <person name="Hall N."/>
            <person name="Watson M."/>
            <person name="Adriaenssens E.M."/>
            <person name="Foster-Nyarko E."/>
            <person name="Jarju S."/>
            <person name="Secka A."/>
            <person name="Antonio M."/>
            <person name="Oren A."/>
            <person name="Chaudhuri R.R."/>
            <person name="La Ragione R."/>
            <person name="Hildebrand F."/>
            <person name="Pallen M.J."/>
        </authorList>
    </citation>
    <scope>NUCLEOTIDE SEQUENCE</scope>
    <source>
        <strain evidence="2">CHK169-2315</strain>
    </source>
</reference>
<dbReference type="Pfam" id="PF00581">
    <property type="entry name" value="Rhodanese"/>
    <property type="match status" value="1"/>
</dbReference>
<dbReference type="InterPro" id="IPR036873">
    <property type="entry name" value="Rhodanese-like_dom_sf"/>
</dbReference>
<dbReference type="Gene3D" id="3.40.250.10">
    <property type="entry name" value="Rhodanese-like domain"/>
    <property type="match status" value="1"/>
</dbReference>
<accession>A0A9D1TJL7</accession>
<dbReference type="AlphaFoldDB" id="A0A9D1TJL7"/>
<evidence type="ECO:0000313" key="2">
    <source>
        <dbReference type="EMBL" id="HIV73452.1"/>
    </source>
</evidence>
<organism evidence="2 3">
    <name type="scientific">Candidatus Pseudogracilibacillus intestinigallinarum</name>
    <dbReference type="NCBI Taxonomy" id="2838742"/>
    <lineage>
        <taxon>Bacteria</taxon>
        <taxon>Bacillati</taxon>
        <taxon>Bacillota</taxon>
        <taxon>Bacilli</taxon>
        <taxon>Bacillales</taxon>
        <taxon>Bacillaceae</taxon>
        <taxon>Pseudogracilibacillus</taxon>
    </lineage>
</organism>
<evidence type="ECO:0000313" key="3">
    <source>
        <dbReference type="Proteomes" id="UP000823937"/>
    </source>
</evidence>
<dbReference type="EMBL" id="DXHX01000002">
    <property type="protein sequence ID" value="HIV73452.1"/>
    <property type="molecule type" value="Genomic_DNA"/>
</dbReference>
<dbReference type="PROSITE" id="PS50206">
    <property type="entry name" value="RHODANESE_3"/>
    <property type="match status" value="1"/>
</dbReference>
<gene>
    <name evidence="2" type="ORF">H9895_00045</name>
</gene>
<dbReference type="InterPro" id="IPR001763">
    <property type="entry name" value="Rhodanese-like_dom"/>
</dbReference>
<dbReference type="Proteomes" id="UP000823937">
    <property type="component" value="Unassembled WGS sequence"/>
</dbReference>